<dbReference type="FunFam" id="2.20.25.350:FF:000001">
    <property type="entry name" value="Eukaryotic translation initiation factor 5"/>
    <property type="match status" value="1"/>
</dbReference>
<organism evidence="9">
    <name type="scientific">Lepeophtheirus salmonis</name>
    <name type="common">Salmon louse</name>
    <name type="synonym">Caligus salmonis</name>
    <dbReference type="NCBI Taxonomy" id="72036"/>
    <lineage>
        <taxon>Eukaryota</taxon>
        <taxon>Metazoa</taxon>
        <taxon>Ecdysozoa</taxon>
        <taxon>Arthropoda</taxon>
        <taxon>Crustacea</taxon>
        <taxon>Multicrustacea</taxon>
        <taxon>Hexanauplia</taxon>
        <taxon>Copepoda</taxon>
        <taxon>Siphonostomatoida</taxon>
        <taxon>Caligidae</taxon>
        <taxon>Lepeophtheirus</taxon>
    </lineage>
</organism>
<accession>A0A0K2T8J2</accession>
<keyword evidence="3 9" id="KW-0396">Initiation factor</keyword>
<evidence type="ECO:0000259" key="8">
    <source>
        <dbReference type="PROSITE" id="PS51363"/>
    </source>
</evidence>
<evidence type="ECO:0000313" key="9">
    <source>
        <dbReference type="EMBL" id="CDW22394.1"/>
    </source>
</evidence>
<dbReference type="GO" id="GO:0003743">
    <property type="term" value="F:translation initiation factor activity"/>
    <property type="evidence" value="ECO:0007669"/>
    <property type="project" value="UniProtKB-KW"/>
</dbReference>
<dbReference type="InterPro" id="IPR016189">
    <property type="entry name" value="Transl_init_fac_IF2/IF5_N"/>
</dbReference>
<reference evidence="9" key="1">
    <citation type="submission" date="2014-05" db="EMBL/GenBank/DDBJ databases">
        <authorList>
            <person name="Chronopoulou M."/>
        </authorList>
    </citation>
    <scope>NUCLEOTIDE SEQUENCE</scope>
    <source>
        <tissue evidence="9">Whole organism</tissue>
    </source>
</reference>
<name>A0A0K2T8J2_LEPSM</name>
<evidence type="ECO:0000256" key="7">
    <source>
        <dbReference type="SAM" id="MobiDB-lite"/>
    </source>
</evidence>
<feature type="region of interest" description="Disordered" evidence="7">
    <location>
        <begin position="398"/>
        <end position="438"/>
    </location>
</feature>
<evidence type="ECO:0000256" key="3">
    <source>
        <dbReference type="ARBA" id="ARBA00022540"/>
    </source>
</evidence>
<evidence type="ECO:0000256" key="5">
    <source>
        <dbReference type="ARBA" id="ARBA00022917"/>
    </source>
</evidence>
<feature type="region of interest" description="Disordered" evidence="7">
    <location>
        <begin position="148"/>
        <end position="194"/>
    </location>
</feature>
<dbReference type="SUPFAM" id="SSF100966">
    <property type="entry name" value="Translation initiation factor 2 beta, aIF2beta, N-terminal domain"/>
    <property type="match status" value="1"/>
</dbReference>
<dbReference type="InterPro" id="IPR045196">
    <property type="entry name" value="IF2/IF5"/>
</dbReference>
<feature type="domain" description="W2" evidence="8">
    <location>
        <begin position="222"/>
        <end position="381"/>
    </location>
</feature>
<dbReference type="GO" id="GO:0005525">
    <property type="term" value="F:GTP binding"/>
    <property type="evidence" value="ECO:0007669"/>
    <property type="project" value="UniProtKB-KW"/>
</dbReference>
<feature type="compositionally biased region" description="Basic and acidic residues" evidence="7">
    <location>
        <begin position="398"/>
        <end position="411"/>
    </location>
</feature>
<dbReference type="FunFam" id="3.30.30.170:FF:000002">
    <property type="entry name" value="Eukaryotic translation initiation factor 5"/>
    <property type="match status" value="1"/>
</dbReference>
<comment type="similarity">
    <text evidence="1">Belongs to the eIF-2-beta/eIF-5 family.</text>
</comment>
<dbReference type="Pfam" id="PF01873">
    <property type="entry name" value="eIF-5_eIF-2B"/>
    <property type="match status" value="1"/>
</dbReference>
<dbReference type="EMBL" id="HACA01005033">
    <property type="protein sequence ID" value="CDW22394.1"/>
    <property type="molecule type" value="Transcribed_RNA"/>
</dbReference>
<keyword evidence="4" id="KW-0547">Nucleotide-binding</keyword>
<dbReference type="Gene3D" id="1.25.40.180">
    <property type="match status" value="1"/>
</dbReference>
<dbReference type="GO" id="GO:0001732">
    <property type="term" value="P:formation of cytoplasmic translation initiation complex"/>
    <property type="evidence" value="ECO:0007669"/>
    <property type="project" value="TreeGrafter"/>
</dbReference>
<dbReference type="PROSITE" id="PS51363">
    <property type="entry name" value="W2"/>
    <property type="match status" value="1"/>
</dbReference>
<dbReference type="InterPro" id="IPR016190">
    <property type="entry name" value="Transl_init_fac_IF2/IF5_Zn-bd"/>
</dbReference>
<feature type="compositionally biased region" description="Acidic residues" evidence="7">
    <location>
        <begin position="181"/>
        <end position="194"/>
    </location>
</feature>
<dbReference type="InterPro" id="IPR002735">
    <property type="entry name" value="Transl_init_fac_IF2/IF5_dom"/>
</dbReference>
<dbReference type="SMART" id="SM00653">
    <property type="entry name" value="eIF2B_5"/>
    <property type="match status" value="1"/>
</dbReference>
<dbReference type="OrthoDB" id="10250831at2759"/>
<dbReference type="GO" id="GO:0071074">
    <property type="term" value="F:eukaryotic initiation factor eIF2 binding"/>
    <property type="evidence" value="ECO:0007669"/>
    <property type="project" value="TreeGrafter"/>
</dbReference>
<evidence type="ECO:0000256" key="4">
    <source>
        <dbReference type="ARBA" id="ARBA00022741"/>
    </source>
</evidence>
<dbReference type="PANTHER" id="PTHR23001:SF7">
    <property type="entry name" value="EUKARYOTIC TRANSLATION INITIATION FACTOR 5"/>
    <property type="match status" value="1"/>
</dbReference>
<dbReference type="CDD" id="cd11561">
    <property type="entry name" value="W2_eIF5"/>
    <property type="match status" value="1"/>
</dbReference>
<dbReference type="Gene3D" id="2.20.25.350">
    <property type="match status" value="1"/>
</dbReference>
<proteinExistence type="inferred from homology"/>
<dbReference type="SMART" id="SM00515">
    <property type="entry name" value="eIF5C"/>
    <property type="match status" value="1"/>
</dbReference>
<dbReference type="Gene3D" id="3.30.30.170">
    <property type="match status" value="1"/>
</dbReference>
<sequence length="438" mass="49731">MSLNVNRNVQDNFYRYKMPRIQAKVEGKGNGIKTVIPNMGDVARALGRPPTYTTKYFGCELGAQTLADNKNDRYIVNGLHDAHRLQDILDGFIKKFVLCEKCDNPETILMVKKGIIGSKCKACGHVYTLDMRHKLTAYILKNPPDKSLDASGTSLTQKKDRSKRREQQQKDEENLNVINNDNDDDDWGDEDWGEDTSEEAQRARLLELTRGVKGLAVDADTDKSEVERINIFHDFVKKRVDSNTLSTSDKDIFLEAERLEITNKAPIVLCELVLVDNVLPQIKKCKKLFLRFTHDNQKAQKYLLGGIEKTIEVMKDALLPKTAHILKAFYDEDILDEEVILEWGKKVSKKYVSKELSGLIHKKAEPFLNWLREAEEESDDDSDEVELEFDEKAKISSLKEVEDVSTEEKKSNGTTGVGKSNAAKVEEEDGDDLDIDDI</sequence>
<evidence type="ECO:0000256" key="2">
    <source>
        <dbReference type="ARBA" id="ARBA00018059"/>
    </source>
</evidence>
<dbReference type="InterPro" id="IPR016024">
    <property type="entry name" value="ARM-type_fold"/>
</dbReference>
<dbReference type="GO" id="GO:0005092">
    <property type="term" value="F:GDP-dissociation inhibitor activity"/>
    <property type="evidence" value="ECO:0007669"/>
    <property type="project" value="TreeGrafter"/>
</dbReference>
<dbReference type="PANTHER" id="PTHR23001">
    <property type="entry name" value="EUKARYOTIC TRANSLATION INITIATION FACTOR"/>
    <property type="match status" value="1"/>
</dbReference>
<dbReference type="AlphaFoldDB" id="A0A0K2T8J2"/>
<keyword evidence="5" id="KW-0648">Protein biosynthesis</keyword>
<dbReference type="InterPro" id="IPR003307">
    <property type="entry name" value="W2_domain"/>
</dbReference>
<keyword evidence="6" id="KW-0342">GTP-binding</keyword>
<dbReference type="SUPFAM" id="SSF75689">
    <property type="entry name" value="Zinc-binding domain of translation initiation factor 2 beta"/>
    <property type="match status" value="1"/>
</dbReference>
<protein>
    <recommendedName>
        <fullName evidence="2">Eukaryotic translation initiation factor 5</fullName>
    </recommendedName>
</protein>
<dbReference type="GO" id="GO:0005829">
    <property type="term" value="C:cytosol"/>
    <property type="evidence" value="ECO:0007669"/>
    <property type="project" value="TreeGrafter"/>
</dbReference>
<feature type="compositionally biased region" description="Acidic residues" evidence="7">
    <location>
        <begin position="426"/>
        <end position="438"/>
    </location>
</feature>
<dbReference type="Pfam" id="PF02020">
    <property type="entry name" value="W2"/>
    <property type="match status" value="1"/>
</dbReference>
<dbReference type="SUPFAM" id="SSF48371">
    <property type="entry name" value="ARM repeat"/>
    <property type="match status" value="1"/>
</dbReference>
<evidence type="ECO:0000256" key="1">
    <source>
        <dbReference type="ARBA" id="ARBA00010397"/>
    </source>
</evidence>
<feature type="compositionally biased region" description="Basic and acidic residues" evidence="7">
    <location>
        <begin position="157"/>
        <end position="173"/>
    </location>
</feature>
<evidence type="ECO:0000256" key="6">
    <source>
        <dbReference type="ARBA" id="ARBA00023134"/>
    </source>
</evidence>